<organism evidence="2">
    <name type="scientific">Fagus sylvatica</name>
    <name type="common">Beechnut</name>
    <dbReference type="NCBI Taxonomy" id="28930"/>
    <lineage>
        <taxon>Eukaryota</taxon>
        <taxon>Viridiplantae</taxon>
        <taxon>Streptophyta</taxon>
        <taxon>Embryophyta</taxon>
        <taxon>Tracheophyta</taxon>
        <taxon>Spermatophyta</taxon>
        <taxon>Magnoliopsida</taxon>
        <taxon>eudicotyledons</taxon>
        <taxon>Gunneridae</taxon>
        <taxon>Pentapetalae</taxon>
        <taxon>rosids</taxon>
        <taxon>fabids</taxon>
        <taxon>Fagales</taxon>
        <taxon>Fagaceae</taxon>
        <taxon>Fagus</taxon>
    </lineage>
</organism>
<protein>
    <submittedName>
        <fullName evidence="2">Uncharacterized protein</fullName>
    </submittedName>
</protein>
<accession>A0A2N9EKL5</accession>
<evidence type="ECO:0000313" key="2">
    <source>
        <dbReference type="EMBL" id="SPC79416.1"/>
    </source>
</evidence>
<dbReference type="PANTHER" id="PTHR38370">
    <property type="entry name" value="BETA-1,4-XYLOSIDASE"/>
    <property type="match status" value="1"/>
</dbReference>
<dbReference type="EMBL" id="OIVN01000387">
    <property type="protein sequence ID" value="SPC79416.1"/>
    <property type="molecule type" value="Genomic_DNA"/>
</dbReference>
<dbReference type="AlphaFoldDB" id="A0A2N9EKL5"/>
<dbReference type="PANTHER" id="PTHR38370:SF1">
    <property type="entry name" value="BETA-1,4-XYLOSIDASE"/>
    <property type="match status" value="1"/>
</dbReference>
<proteinExistence type="predicted"/>
<feature type="region of interest" description="Disordered" evidence="1">
    <location>
        <begin position="63"/>
        <end position="106"/>
    </location>
</feature>
<reference evidence="2" key="1">
    <citation type="submission" date="2018-02" db="EMBL/GenBank/DDBJ databases">
        <authorList>
            <person name="Cohen D.B."/>
            <person name="Kent A.D."/>
        </authorList>
    </citation>
    <scope>NUCLEOTIDE SEQUENCE</scope>
</reference>
<evidence type="ECO:0000256" key="1">
    <source>
        <dbReference type="SAM" id="MobiDB-lite"/>
    </source>
</evidence>
<gene>
    <name evidence="2" type="ORF">FSB_LOCUS7298</name>
</gene>
<sequence length="106" mass="11949">MEGLIPFLLHAVKKQRPQNSYRCLSEGSSRSYHLLNVADSLSGSSHRRTRSEFQPPTMEFVHQRSDHEYIRSSSVNKNSTPTSAMGSGPKMGSYPTQVPKEAKKFH</sequence>
<feature type="compositionally biased region" description="Polar residues" evidence="1">
    <location>
        <begin position="71"/>
        <end position="85"/>
    </location>
</feature>
<name>A0A2N9EKL5_FAGSY</name>